<feature type="region of interest" description="Disordered" evidence="1">
    <location>
        <begin position="23"/>
        <end position="51"/>
    </location>
</feature>
<comment type="caution">
    <text evidence="2">The sequence shown here is derived from an EMBL/GenBank/DDBJ whole genome shotgun (WGS) entry which is preliminary data.</text>
</comment>
<gene>
    <name evidence="2" type="ORF">Y1Q_0006570</name>
</gene>
<dbReference type="EMBL" id="AKHW03002098">
    <property type="protein sequence ID" value="KYO40036.1"/>
    <property type="molecule type" value="Genomic_DNA"/>
</dbReference>
<organism evidence="2 3">
    <name type="scientific">Alligator mississippiensis</name>
    <name type="common">American alligator</name>
    <dbReference type="NCBI Taxonomy" id="8496"/>
    <lineage>
        <taxon>Eukaryota</taxon>
        <taxon>Metazoa</taxon>
        <taxon>Chordata</taxon>
        <taxon>Craniata</taxon>
        <taxon>Vertebrata</taxon>
        <taxon>Euteleostomi</taxon>
        <taxon>Archelosauria</taxon>
        <taxon>Archosauria</taxon>
        <taxon>Crocodylia</taxon>
        <taxon>Alligatoridae</taxon>
        <taxon>Alligatorinae</taxon>
        <taxon>Alligator</taxon>
    </lineage>
</organism>
<evidence type="ECO:0000313" key="2">
    <source>
        <dbReference type="EMBL" id="KYO40036.1"/>
    </source>
</evidence>
<evidence type="ECO:0000313" key="3">
    <source>
        <dbReference type="Proteomes" id="UP000050525"/>
    </source>
</evidence>
<keyword evidence="3" id="KW-1185">Reference proteome</keyword>
<dbReference type="AlphaFoldDB" id="A0A151NT62"/>
<evidence type="ECO:0000256" key="1">
    <source>
        <dbReference type="SAM" id="MobiDB-lite"/>
    </source>
</evidence>
<dbReference type="Proteomes" id="UP000050525">
    <property type="component" value="Unassembled WGS sequence"/>
</dbReference>
<name>A0A151NT62_ALLMI</name>
<protein>
    <submittedName>
        <fullName evidence="2">Uncharacterized protein</fullName>
    </submittedName>
</protein>
<accession>A0A151NT62</accession>
<sequence>MGGRSGKPTDCVCWVCPTPELLPGHRPRSGHRREASGAHRTTAAGSLPPTVGATWRHQRHHHYILDSTHLLWQLVVAMEDWVVDQCGWWAETFTWEAVQEEAQL</sequence>
<proteinExistence type="predicted"/>
<reference evidence="2 3" key="1">
    <citation type="journal article" date="2012" name="Genome Biol.">
        <title>Sequencing three crocodilian genomes to illuminate the evolution of archosaurs and amniotes.</title>
        <authorList>
            <person name="St John J.A."/>
            <person name="Braun E.L."/>
            <person name="Isberg S.R."/>
            <person name="Miles L.G."/>
            <person name="Chong A.Y."/>
            <person name="Gongora J."/>
            <person name="Dalzell P."/>
            <person name="Moran C."/>
            <person name="Bed'hom B."/>
            <person name="Abzhanov A."/>
            <person name="Burgess S.C."/>
            <person name="Cooksey A.M."/>
            <person name="Castoe T.A."/>
            <person name="Crawford N.G."/>
            <person name="Densmore L.D."/>
            <person name="Drew J.C."/>
            <person name="Edwards S.V."/>
            <person name="Faircloth B.C."/>
            <person name="Fujita M.K."/>
            <person name="Greenwold M.J."/>
            <person name="Hoffmann F.G."/>
            <person name="Howard J.M."/>
            <person name="Iguchi T."/>
            <person name="Janes D.E."/>
            <person name="Khan S.Y."/>
            <person name="Kohno S."/>
            <person name="de Koning A.J."/>
            <person name="Lance S.L."/>
            <person name="McCarthy F.M."/>
            <person name="McCormack J.E."/>
            <person name="Merchant M.E."/>
            <person name="Peterson D.G."/>
            <person name="Pollock D.D."/>
            <person name="Pourmand N."/>
            <person name="Raney B.J."/>
            <person name="Roessler K.A."/>
            <person name="Sanford J.R."/>
            <person name="Sawyer R.H."/>
            <person name="Schmidt C.J."/>
            <person name="Triplett E.W."/>
            <person name="Tuberville T.D."/>
            <person name="Venegas-Anaya M."/>
            <person name="Howard J.T."/>
            <person name="Jarvis E.D."/>
            <person name="Guillette L.J.Jr."/>
            <person name="Glenn T.C."/>
            <person name="Green R.E."/>
            <person name="Ray D.A."/>
        </authorList>
    </citation>
    <scope>NUCLEOTIDE SEQUENCE [LARGE SCALE GENOMIC DNA]</scope>
    <source>
        <strain evidence="2">KSC_2009_1</strain>
    </source>
</reference>